<dbReference type="EMBL" id="JACOPE010000001">
    <property type="protein sequence ID" value="MBC5682088.1"/>
    <property type="molecule type" value="Genomic_DNA"/>
</dbReference>
<accession>A0ABR7G3R5</accession>
<keyword evidence="3" id="KW-1185">Reference proteome</keyword>
<protein>
    <submittedName>
        <fullName evidence="2">DUF1446 domain-containing protein</fullName>
    </submittedName>
</protein>
<dbReference type="PANTHER" id="PTHR47472:SF1">
    <property type="entry name" value="DUF1446-DOMAIN-CONTAINING PROTEIN"/>
    <property type="match status" value="1"/>
</dbReference>
<evidence type="ECO:0000259" key="1">
    <source>
        <dbReference type="Pfam" id="PF07287"/>
    </source>
</evidence>
<sequence length="458" mass="49949">MKTIRIGSGAGYAGDRIEPAMELIEKGKLDYIIFECLAERTVAIGQQDKEKDPEKGYNQLLEYRMKKILPLLAKNHVKMITNMGAANPKAAAKQTKKIAEEIGVSGLKIACVTGDDITDELDKYKDHIVLENGKPLEELKDSLISANVYMGSEGIQEALNEQADIVITGRVSDPALSIGPLVHEFGWDLENNPDQMGQAVLVGHLLECAGQVTGGYYADTGIKDVPDLYKLGFPLIEVHEDGSFVVTKVEGSGGLVSVDICKEQTIYEIHNPKAYLTPDATADFSNVVFTQVGENRVLAHNAITHGRPETLKVSVGYKDCFIGEGEISYGGETALERARMAADIIEKRINLTGIQLDEYRADFIGYNSLYGDLLTSKMNAGTPTEVRLHVSGRTTERLQAELLANEVEALYTNGPAGGGGAEKRVKEIVSICSIFVPRQAVRYQVEYLESGDKSACEL</sequence>
<evidence type="ECO:0000313" key="3">
    <source>
        <dbReference type="Proteomes" id="UP000631576"/>
    </source>
</evidence>
<name>A0ABR7G3R5_9FIRM</name>
<proteinExistence type="predicted"/>
<dbReference type="Proteomes" id="UP000631576">
    <property type="component" value="Unassembled WGS sequence"/>
</dbReference>
<evidence type="ECO:0000313" key="2">
    <source>
        <dbReference type="EMBL" id="MBC5682088.1"/>
    </source>
</evidence>
<dbReference type="Pfam" id="PF07287">
    <property type="entry name" value="AtuA"/>
    <property type="match status" value="1"/>
</dbReference>
<comment type="caution">
    <text evidence="2">The sequence shown here is derived from an EMBL/GenBank/DDBJ whole genome shotgun (WGS) entry which is preliminary data.</text>
</comment>
<dbReference type="InterPro" id="IPR010839">
    <property type="entry name" value="AtuA_N"/>
</dbReference>
<gene>
    <name evidence="2" type="ORF">H8S40_00520</name>
</gene>
<dbReference type="PANTHER" id="PTHR47472">
    <property type="entry name" value="PROPIONYL-COA CARBOXYLASE"/>
    <property type="match status" value="1"/>
</dbReference>
<reference evidence="2 3" key="1">
    <citation type="submission" date="2020-08" db="EMBL/GenBank/DDBJ databases">
        <title>Genome public.</title>
        <authorList>
            <person name="Liu C."/>
            <person name="Sun Q."/>
        </authorList>
    </citation>
    <scope>NUCLEOTIDE SEQUENCE [LARGE SCALE GENOMIC DNA]</scope>
    <source>
        <strain evidence="2 3">NSJ-13</strain>
    </source>
</reference>
<dbReference type="RefSeq" id="WP_186864297.1">
    <property type="nucleotide sequence ID" value="NZ_JACOPE010000001.1"/>
</dbReference>
<organism evidence="2 3">
    <name type="scientific">Ruminococcus hominis</name>
    <dbReference type="NCBI Taxonomy" id="2763065"/>
    <lineage>
        <taxon>Bacteria</taxon>
        <taxon>Bacillati</taxon>
        <taxon>Bacillota</taxon>
        <taxon>Clostridia</taxon>
        <taxon>Eubacteriales</taxon>
        <taxon>Oscillospiraceae</taxon>
        <taxon>Ruminococcus</taxon>
    </lineage>
</organism>
<feature type="domain" description="Acyclic terpene utilisation N-terminal" evidence="1">
    <location>
        <begin position="4"/>
        <end position="446"/>
    </location>
</feature>